<protein>
    <submittedName>
        <fullName evidence="2">MTSS I-BAR domain containing 1</fullName>
    </submittedName>
</protein>
<dbReference type="Proteomes" id="UP000233020">
    <property type="component" value="Unplaced"/>
</dbReference>
<feature type="compositionally biased region" description="Polar residues" evidence="1">
    <location>
        <begin position="1"/>
        <end position="20"/>
    </location>
</feature>
<feature type="region of interest" description="Disordered" evidence="1">
    <location>
        <begin position="1"/>
        <end position="29"/>
    </location>
</feature>
<dbReference type="AlphaFoldDB" id="A0A2K5C6R2"/>
<evidence type="ECO:0000313" key="3">
    <source>
        <dbReference type="Proteomes" id="UP000233020"/>
    </source>
</evidence>
<reference evidence="2" key="1">
    <citation type="submission" date="2025-08" db="UniProtKB">
        <authorList>
            <consortium name="Ensembl"/>
        </authorList>
    </citation>
    <scope>IDENTIFICATION</scope>
</reference>
<evidence type="ECO:0000313" key="2">
    <source>
        <dbReference type="Ensembl" id="ENSANAP00000004387.1"/>
    </source>
</evidence>
<keyword evidence="3" id="KW-1185">Reference proteome</keyword>
<accession>A0A2K5C6R2</accession>
<evidence type="ECO:0000256" key="1">
    <source>
        <dbReference type="SAM" id="MobiDB-lite"/>
    </source>
</evidence>
<organism evidence="2 3">
    <name type="scientific">Aotus nancymaae</name>
    <name type="common">Ma's night monkey</name>
    <dbReference type="NCBI Taxonomy" id="37293"/>
    <lineage>
        <taxon>Eukaryota</taxon>
        <taxon>Metazoa</taxon>
        <taxon>Chordata</taxon>
        <taxon>Craniata</taxon>
        <taxon>Vertebrata</taxon>
        <taxon>Euteleostomi</taxon>
        <taxon>Mammalia</taxon>
        <taxon>Eutheria</taxon>
        <taxon>Euarchontoglires</taxon>
        <taxon>Primates</taxon>
        <taxon>Haplorrhini</taxon>
        <taxon>Platyrrhini</taxon>
        <taxon>Aotidae</taxon>
        <taxon>Aotus</taxon>
    </lineage>
</organism>
<proteinExistence type="predicted"/>
<name>A0A2K5C6R2_AOTNA</name>
<sequence>MLSCPPTTQDSYPRTPSNPSHHPRCRQRPPTSCLTGFLTIVYQVSPTWGPRVQAFSLIACLPPACSLGSPLSTFQTTLIITPLGPACSRHLRSLAGRTGLSQGPMTSLW</sequence>
<reference evidence="2" key="2">
    <citation type="submission" date="2025-09" db="UniProtKB">
        <authorList>
            <consortium name="Ensembl"/>
        </authorList>
    </citation>
    <scope>IDENTIFICATION</scope>
</reference>
<gene>
    <name evidence="2" type="primary">MTSS1</name>
</gene>
<dbReference type="GeneTree" id="ENSGT00950000183156"/>
<dbReference type="Ensembl" id="ENSANAT00000022141.1">
    <property type="protein sequence ID" value="ENSANAP00000004387.1"/>
    <property type="gene ID" value="ENSANAG00000020239.1"/>
</dbReference>